<feature type="compositionally biased region" description="Polar residues" evidence="1">
    <location>
        <begin position="77"/>
        <end position="93"/>
    </location>
</feature>
<dbReference type="EMBL" id="CAICTM010001790">
    <property type="protein sequence ID" value="CAB9526197.1"/>
    <property type="molecule type" value="Genomic_DNA"/>
</dbReference>
<keyword evidence="2" id="KW-0472">Membrane</keyword>
<evidence type="ECO:0000313" key="4">
    <source>
        <dbReference type="Proteomes" id="UP001153069"/>
    </source>
</evidence>
<organism evidence="3 4">
    <name type="scientific">Seminavis robusta</name>
    <dbReference type="NCBI Taxonomy" id="568900"/>
    <lineage>
        <taxon>Eukaryota</taxon>
        <taxon>Sar</taxon>
        <taxon>Stramenopiles</taxon>
        <taxon>Ochrophyta</taxon>
        <taxon>Bacillariophyta</taxon>
        <taxon>Bacillariophyceae</taxon>
        <taxon>Bacillariophycidae</taxon>
        <taxon>Naviculales</taxon>
        <taxon>Naviculaceae</taxon>
        <taxon>Seminavis</taxon>
    </lineage>
</organism>
<dbReference type="AlphaFoldDB" id="A0A9N8HUQ4"/>
<feature type="region of interest" description="Disordered" evidence="1">
    <location>
        <begin position="1"/>
        <end position="28"/>
    </location>
</feature>
<keyword evidence="2" id="KW-0812">Transmembrane</keyword>
<evidence type="ECO:0000256" key="1">
    <source>
        <dbReference type="SAM" id="MobiDB-lite"/>
    </source>
</evidence>
<evidence type="ECO:0000313" key="3">
    <source>
        <dbReference type="EMBL" id="CAB9526197.1"/>
    </source>
</evidence>
<name>A0A9N8HUQ4_9STRA</name>
<dbReference type="Pfam" id="PF11913">
    <property type="entry name" value="DUF3431"/>
    <property type="match status" value="1"/>
</dbReference>
<dbReference type="PANTHER" id="PTHR37490:SF2">
    <property type="match status" value="1"/>
</dbReference>
<sequence length="374" mass="42490">MPRRKTRRTIEARSAKKTTKPEANAERGSNWTARGVLRDLLLGFGIGTLIFFAFSQKMAVKRYLHTAAEYSPVAKTEITSQIPENQSTSAEQPTTKKDADAESSSQSGPSVGLTVIHCNEDWGKMNWVDQVPSHWKFVIYEACGQTMSKASKLLYSASYDECTGYLQSIIEHYDDLPDINIFLQPDALIGHGALDKTYSTERTPFKSLQELFNATMAHSSTWEGSQFLHFGPRFLQLNNVNAKEHFMDYHPREVLDTMQMPYLKNHENDNPAAVDATKVYTRIGSCFAVTRDAIRTRPVQLYKKLKTSVYLQGGGIEGRKRCCAVERFWHAIFGKPYELFPSDTVDHLWDAELNLYSGTWEEELKRQRPPPASQ</sequence>
<feature type="compositionally biased region" description="Basic and acidic residues" evidence="1">
    <location>
        <begin position="8"/>
        <end position="25"/>
    </location>
</feature>
<feature type="region of interest" description="Disordered" evidence="1">
    <location>
        <begin position="77"/>
        <end position="111"/>
    </location>
</feature>
<dbReference type="Proteomes" id="UP001153069">
    <property type="component" value="Unassembled WGS sequence"/>
</dbReference>
<comment type="caution">
    <text evidence="3">The sequence shown here is derived from an EMBL/GenBank/DDBJ whole genome shotgun (WGS) entry which is preliminary data.</text>
</comment>
<proteinExistence type="predicted"/>
<reference evidence="3" key="1">
    <citation type="submission" date="2020-06" db="EMBL/GenBank/DDBJ databases">
        <authorList>
            <consortium name="Plant Systems Biology data submission"/>
        </authorList>
    </citation>
    <scope>NUCLEOTIDE SEQUENCE</scope>
    <source>
        <strain evidence="3">D6</strain>
    </source>
</reference>
<dbReference type="OrthoDB" id="52192at2759"/>
<accession>A0A9N8HUQ4</accession>
<evidence type="ECO:0000256" key="2">
    <source>
        <dbReference type="SAM" id="Phobius"/>
    </source>
</evidence>
<keyword evidence="2" id="KW-1133">Transmembrane helix</keyword>
<feature type="transmembrane region" description="Helical" evidence="2">
    <location>
        <begin position="36"/>
        <end position="54"/>
    </location>
</feature>
<dbReference type="InterPro" id="IPR021838">
    <property type="entry name" value="DUF3431"/>
</dbReference>
<protein>
    <submittedName>
        <fullName evidence="3">Uncharacterized protein</fullName>
    </submittedName>
</protein>
<dbReference type="PANTHER" id="PTHR37490">
    <property type="entry name" value="EXPRESSED PROTEIN"/>
    <property type="match status" value="1"/>
</dbReference>
<gene>
    <name evidence="3" type="ORF">SEMRO_1792_G297890.1</name>
</gene>
<keyword evidence="4" id="KW-1185">Reference proteome</keyword>